<evidence type="ECO:0000259" key="2">
    <source>
        <dbReference type="Pfam" id="PF00589"/>
    </source>
</evidence>
<dbReference type="Pfam" id="PF00589">
    <property type="entry name" value="Phage_integrase"/>
    <property type="match status" value="1"/>
</dbReference>
<dbReference type="EMBL" id="BQXS01000675">
    <property type="protein sequence ID" value="GKT29120.1"/>
    <property type="molecule type" value="Genomic_DNA"/>
</dbReference>
<name>A0ABQ5KD45_9EUKA</name>
<keyword evidence="1" id="KW-0233">DNA recombination</keyword>
<protein>
    <submittedName>
        <fullName evidence="3">Site-specific integrase</fullName>
    </submittedName>
</protein>
<dbReference type="InterPro" id="IPR013762">
    <property type="entry name" value="Integrase-like_cat_sf"/>
</dbReference>
<organism evidence="3 4">
    <name type="scientific">Aduncisulcus paluster</name>
    <dbReference type="NCBI Taxonomy" id="2918883"/>
    <lineage>
        <taxon>Eukaryota</taxon>
        <taxon>Metamonada</taxon>
        <taxon>Carpediemonas-like organisms</taxon>
        <taxon>Aduncisulcus</taxon>
    </lineage>
</organism>
<reference evidence="3" key="1">
    <citation type="submission" date="2022-03" db="EMBL/GenBank/DDBJ databases">
        <title>Draft genome sequence of Aduncisulcus paluster, a free-living microaerophilic Fornicata.</title>
        <authorList>
            <person name="Yuyama I."/>
            <person name="Kume K."/>
            <person name="Tamura T."/>
            <person name="Inagaki Y."/>
            <person name="Hashimoto T."/>
        </authorList>
    </citation>
    <scope>NUCLEOTIDE SEQUENCE</scope>
    <source>
        <strain evidence="3">NY0171</strain>
    </source>
</reference>
<keyword evidence="4" id="KW-1185">Reference proteome</keyword>
<gene>
    <name evidence="3" type="ORF">ADUPG1_001049</name>
</gene>
<dbReference type="Proteomes" id="UP001057375">
    <property type="component" value="Unassembled WGS sequence"/>
</dbReference>
<evidence type="ECO:0000313" key="4">
    <source>
        <dbReference type="Proteomes" id="UP001057375"/>
    </source>
</evidence>
<dbReference type="SUPFAM" id="SSF56349">
    <property type="entry name" value="DNA breaking-rejoining enzymes"/>
    <property type="match status" value="1"/>
</dbReference>
<comment type="caution">
    <text evidence="3">The sequence shown here is derived from an EMBL/GenBank/DDBJ whole genome shotgun (WGS) entry which is preliminary data.</text>
</comment>
<feature type="domain" description="Tyr recombinase" evidence="2">
    <location>
        <begin position="37"/>
        <end position="111"/>
    </location>
</feature>
<sequence length="120" mass="13726">NRAATTVVEDVVVFPDQSPIEHVDLPQIGNQNQRERFLSKEEAKLLLTATIEKAEQAKAAHHRKCWQDLHDAIQLSLNTGMRLGEIQRVEWHDINFYGKLLTVRMLSNTQNRAEASLLIL</sequence>
<dbReference type="InterPro" id="IPR002104">
    <property type="entry name" value="Integrase_catalytic"/>
</dbReference>
<dbReference type="InterPro" id="IPR011010">
    <property type="entry name" value="DNA_brk_join_enz"/>
</dbReference>
<evidence type="ECO:0000313" key="3">
    <source>
        <dbReference type="EMBL" id="GKT29120.1"/>
    </source>
</evidence>
<evidence type="ECO:0000256" key="1">
    <source>
        <dbReference type="ARBA" id="ARBA00023172"/>
    </source>
</evidence>
<proteinExistence type="predicted"/>
<feature type="non-terminal residue" evidence="3">
    <location>
        <position position="1"/>
    </location>
</feature>
<dbReference type="Gene3D" id="1.10.443.10">
    <property type="entry name" value="Intergrase catalytic core"/>
    <property type="match status" value="1"/>
</dbReference>
<accession>A0ABQ5KD45</accession>